<name>A0ABZ2UC66_9FLAO</name>
<dbReference type="RefSeq" id="WP_232678052.1">
    <property type="nucleotide sequence ID" value="NZ_CP150845.1"/>
</dbReference>
<feature type="domain" description="DUF6194" evidence="1">
    <location>
        <begin position="1"/>
        <end position="134"/>
    </location>
</feature>
<evidence type="ECO:0000313" key="3">
    <source>
        <dbReference type="Proteomes" id="UP001623852"/>
    </source>
</evidence>
<dbReference type="EMBL" id="CP150845">
    <property type="protein sequence ID" value="WYZ18742.1"/>
    <property type="molecule type" value="Genomic_DNA"/>
</dbReference>
<dbReference type="Pfam" id="PF19694">
    <property type="entry name" value="DUF6194"/>
    <property type="match status" value="1"/>
</dbReference>
<gene>
    <name evidence="2" type="ORF">AABD74_16400</name>
</gene>
<evidence type="ECO:0000259" key="1">
    <source>
        <dbReference type="Pfam" id="PF19694"/>
    </source>
</evidence>
<dbReference type="InterPro" id="IPR045676">
    <property type="entry name" value="DUF6194"/>
</dbReference>
<organism evidence="2 3">
    <name type="scientific">Flavobacterium soyae</name>
    <dbReference type="NCBI Taxonomy" id="2903098"/>
    <lineage>
        <taxon>Bacteria</taxon>
        <taxon>Pseudomonadati</taxon>
        <taxon>Bacteroidota</taxon>
        <taxon>Flavobacteriia</taxon>
        <taxon>Flavobacteriales</taxon>
        <taxon>Flavobacteriaceae</taxon>
        <taxon>Flavobacterium</taxon>
    </lineage>
</organism>
<proteinExistence type="predicted"/>
<evidence type="ECO:0000313" key="2">
    <source>
        <dbReference type="EMBL" id="WYZ18742.1"/>
    </source>
</evidence>
<sequence length="136" mass="15863">MTIEDIKTYLLENFEGLNIIEADGDLFFMHMNNDKLPFVTLINKDNDYDSVSNLNRDGFFRLNFPINKEIFISKFGGLTNDTKLEAYLNIGLDFTQEDTLFPHPTYGSLNWVCIVNPSKETFEIIKQYLKTSFERL</sequence>
<protein>
    <submittedName>
        <fullName evidence="2">DUF6194 family protein</fullName>
    </submittedName>
</protein>
<keyword evidence="3" id="KW-1185">Reference proteome</keyword>
<dbReference type="Proteomes" id="UP001623852">
    <property type="component" value="Chromosome"/>
</dbReference>
<accession>A0ABZ2UC66</accession>
<reference evidence="2 3" key="1">
    <citation type="submission" date="2024-03" db="EMBL/GenBank/DDBJ databases">
        <title>Flavobacterium soyae.</title>
        <authorList>
            <person name="Zheng W."/>
        </authorList>
    </citation>
    <scope>NUCLEOTIDE SEQUENCE [LARGE SCALE GENOMIC DNA]</scope>
    <source>
        <strain evidence="2 3">55</strain>
    </source>
</reference>